<dbReference type="PROSITE" id="PS50048">
    <property type="entry name" value="ZN2_CY6_FUNGAL_2"/>
    <property type="match status" value="1"/>
</dbReference>
<keyword evidence="5" id="KW-1185">Reference proteome</keyword>
<dbReference type="PROSITE" id="PS00463">
    <property type="entry name" value="ZN2_CY6_FUNGAL_1"/>
    <property type="match status" value="1"/>
</dbReference>
<proteinExistence type="predicted"/>
<dbReference type="KEGG" id="bcom:BAUCODRAFT_575987"/>
<dbReference type="GO" id="GO:0001228">
    <property type="term" value="F:DNA-binding transcription activator activity, RNA polymerase II-specific"/>
    <property type="evidence" value="ECO:0007669"/>
    <property type="project" value="TreeGrafter"/>
</dbReference>
<accession>M2MXP1</accession>
<dbReference type="HOGENOM" id="CLU_024934_0_1_1"/>
<dbReference type="GeneID" id="19115719"/>
<reference evidence="4 5" key="1">
    <citation type="journal article" date="2012" name="PLoS Pathog.">
        <title>Diverse lifestyles and strategies of plant pathogenesis encoded in the genomes of eighteen Dothideomycetes fungi.</title>
        <authorList>
            <person name="Ohm R.A."/>
            <person name="Feau N."/>
            <person name="Henrissat B."/>
            <person name="Schoch C.L."/>
            <person name="Horwitz B.A."/>
            <person name="Barry K.W."/>
            <person name="Condon B.J."/>
            <person name="Copeland A.C."/>
            <person name="Dhillon B."/>
            <person name="Glaser F."/>
            <person name="Hesse C.N."/>
            <person name="Kosti I."/>
            <person name="LaButti K."/>
            <person name="Lindquist E.A."/>
            <person name="Lucas S."/>
            <person name="Salamov A.A."/>
            <person name="Bradshaw R.E."/>
            <person name="Ciuffetti L."/>
            <person name="Hamelin R.C."/>
            <person name="Kema G.H.J."/>
            <person name="Lawrence C."/>
            <person name="Scott J.A."/>
            <person name="Spatafora J.W."/>
            <person name="Turgeon B.G."/>
            <person name="de Wit P.J.G.M."/>
            <person name="Zhong S."/>
            <person name="Goodwin S.B."/>
            <person name="Grigoriev I.V."/>
        </authorList>
    </citation>
    <scope>NUCLEOTIDE SEQUENCE [LARGE SCALE GENOMIC DNA]</scope>
    <source>
        <strain evidence="4 5">UAMH 10762</strain>
    </source>
</reference>
<evidence type="ECO:0000313" key="5">
    <source>
        <dbReference type="Proteomes" id="UP000011761"/>
    </source>
</evidence>
<dbReference type="PANTHER" id="PTHR47784">
    <property type="entry name" value="STEROL UPTAKE CONTROL PROTEIN 2"/>
    <property type="match status" value="1"/>
</dbReference>
<dbReference type="RefSeq" id="XP_007676459.1">
    <property type="nucleotide sequence ID" value="XM_007678269.1"/>
</dbReference>
<dbReference type="Gene3D" id="4.10.240.10">
    <property type="entry name" value="Zn(2)-C6 fungal-type DNA-binding domain"/>
    <property type="match status" value="1"/>
</dbReference>
<dbReference type="InterPro" id="IPR036864">
    <property type="entry name" value="Zn2-C6_fun-type_DNA-bd_sf"/>
</dbReference>
<protein>
    <recommendedName>
        <fullName evidence="3">Zn(2)-C6 fungal-type domain-containing protein</fullName>
    </recommendedName>
</protein>
<evidence type="ECO:0000256" key="1">
    <source>
        <dbReference type="ARBA" id="ARBA00023242"/>
    </source>
</evidence>
<dbReference type="eggNOG" id="ENOG502RV5D">
    <property type="taxonomic scope" value="Eukaryota"/>
</dbReference>
<dbReference type="OrthoDB" id="4937900at2759"/>
<feature type="domain" description="Zn(2)-C6 fungal-type" evidence="3">
    <location>
        <begin position="13"/>
        <end position="43"/>
    </location>
</feature>
<dbReference type="InterPro" id="IPR021858">
    <property type="entry name" value="Fun_TF"/>
</dbReference>
<evidence type="ECO:0000259" key="3">
    <source>
        <dbReference type="PROSITE" id="PS50048"/>
    </source>
</evidence>
<feature type="region of interest" description="Disordered" evidence="2">
    <location>
        <begin position="62"/>
        <end position="81"/>
    </location>
</feature>
<dbReference type="SUPFAM" id="SSF57701">
    <property type="entry name" value="Zn2/Cys6 DNA-binding domain"/>
    <property type="match status" value="1"/>
</dbReference>
<name>M2MXP1_BAUPA</name>
<evidence type="ECO:0000256" key="2">
    <source>
        <dbReference type="SAM" id="MobiDB-lite"/>
    </source>
</evidence>
<dbReference type="AlphaFoldDB" id="M2MXP1"/>
<dbReference type="OMA" id="QSNAFLM"/>
<dbReference type="CDD" id="cd00067">
    <property type="entry name" value="GAL4"/>
    <property type="match status" value="1"/>
</dbReference>
<dbReference type="GO" id="GO:0008270">
    <property type="term" value="F:zinc ion binding"/>
    <property type="evidence" value="ECO:0007669"/>
    <property type="project" value="InterPro"/>
</dbReference>
<dbReference type="PANTHER" id="PTHR47784:SF5">
    <property type="entry name" value="STEROL UPTAKE CONTROL PROTEIN 2"/>
    <property type="match status" value="1"/>
</dbReference>
<sequence length="404" mass="44800">MSSRRAHLKSRTGCQQCKKRRIKCDEHAPWCQRCAERGLDCSYKELQGAIDKLQLLTAPENARYGPSASDTCSKSSQPRPDALLERTTVSVPEEVVESRRDIGPFTLQDFALFHHFLLHTFQTIGPIDRDHTVWKTQAPELAQSYPFLMHAILGVAAAHRSSLDGLLHSTGIDTARKHYTAALRLFRTQVSEVGTTDAGCAFLCYAMLISVLFLSLECERQHDGDPIDDFANLLNILQRSSSVLESVKPAVNDTAYGLLLPGPSRGEAHSLPEDLGRSLQRIESLIQSPDTTDPPATTVELFDALIKLRTYHTYQPLHPITGATLLTWPMTVVPTFAEQVRRRHPAALSMTASWAAPFYHSPGKWYVGKWPERLITSISSNLQALGKAELVAWPLAQTIAKAPG</sequence>
<organism evidence="4 5">
    <name type="scientific">Baudoinia panamericana (strain UAMH 10762)</name>
    <name type="common">Angels' share fungus</name>
    <name type="synonym">Baudoinia compniacensis (strain UAMH 10762)</name>
    <dbReference type="NCBI Taxonomy" id="717646"/>
    <lineage>
        <taxon>Eukaryota</taxon>
        <taxon>Fungi</taxon>
        <taxon>Dikarya</taxon>
        <taxon>Ascomycota</taxon>
        <taxon>Pezizomycotina</taxon>
        <taxon>Dothideomycetes</taxon>
        <taxon>Dothideomycetidae</taxon>
        <taxon>Mycosphaerellales</taxon>
        <taxon>Teratosphaeriaceae</taxon>
        <taxon>Baudoinia</taxon>
    </lineage>
</organism>
<feature type="compositionally biased region" description="Polar residues" evidence="2">
    <location>
        <begin position="68"/>
        <end position="78"/>
    </location>
</feature>
<gene>
    <name evidence="4" type="ORF">BAUCODRAFT_575987</name>
</gene>
<dbReference type="Pfam" id="PF11951">
    <property type="entry name" value="Fungal_trans_2"/>
    <property type="match status" value="1"/>
</dbReference>
<dbReference type="InterPro" id="IPR053157">
    <property type="entry name" value="Sterol_Uptake_Regulator"/>
</dbReference>
<dbReference type="Proteomes" id="UP000011761">
    <property type="component" value="Unassembled WGS sequence"/>
</dbReference>
<dbReference type="SMART" id="SM00066">
    <property type="entry name" value="GAL4"/>
    <property type="match status" value="1"/>
</dbReference>
<keyword evidence="1" id="KW-0539">Nucleus</keyword>
<dbReference type="EMBL" id="KB445555">
    <property type="protein sequence ID" value="EMC96338.1"/>
    <property type="molecule type" value="Genomic_DNA"/>
</dbReference>
<dbReference type="InterPro" id="IPR001138">
    <property type="entry name" value="Zn2Cys6_DnaBD"/>
</dbReference>
<dbReference type="Pfam" id="PF00172">
    <property type="entry name" value="Zn_clus"/>
    <property type="match status" value="1"/>
</dbReference>
<evidence type="ECO:0000313" key="4">
    <source>
        <dbReference type="EMBL" id="EMC96338.1"/>
    </source>
</evidence>